<keyword evidence="6" id="KW-0119">Carbohydrate metabolism</keyword>
<evidence type="ECO:0000256" key="4">
    <source>
        <dbReference type="ARBA" id="ARBA00022777"/>
    </source>
</evidence>
<evidence type="ECO:0000256" key="3">
    <source>
        <dbReference type="ARBA" id="ARBA00022679"/>
    </source>
</evidence>
<dbReference type="CDD" id="cd01172">
    <property type="entry name" value="RfaE_like"/>
    <property type="match status" value="1"/>
</dbReference>
<keyword evidence="10" id="KW-1185">Reference proteome</keyword>
<dbReference type="InterPro" id="IPR011913">
    <property type="entry name" value="RfaE_dom_I"/>
</dbReference>
<keyword evidence="4 9" id="KW-0418">Kinase</keyword>
<dbReference type="GO" id="GO:0016773">
    <property type="term" value="F:phosphotransferase activity, alcohol group as acceptor"/>
    <property type="evidence" value="ECO:0007669"/>
    <property type="project" value="InterPro"/>
</dbReference>
<comment type="function">
    <text evidence="1">Catalyzes the phosphorylation of D-glycero-D-manno-heptose 7-phosphate at the C-1 position to selectively form D-glycero-beta-D-manno-heptose-1,7-bisphosphate.</text>
</comment>
<protein>
    <submittedName>
        <fullName evidence="9">RfaE bifunctional protein kinase chain/domain</fullName>
    </submittedName>
</protein>
<dbReference type="InterPro" id="IPR004821">
    <property type="entry name" value="Cyt_trans-like"/>
</dbReference>
<evidence type="ECO:0000256" key="1">
    <source>
        <dbReference type="ARBA" id="ARBA00002319"/>
    </source>
</evidence>
<dbReference type="EMBL" id="PPCN01000001">
    <property type="protein sequence ID" value="POF34348.1"/>
    <property type="molecule type" value="Genomic_DNA"/>
</dbReference>
<comment type="caution">
    <text evidence="9">The sequence shown here is derived from an EMBL/GenBank/DDBJ whole genome shotgun (WGS) entry which is preliminary data.</text>
</comment>
<dbReference type="SUPFAM" id="SSF53613">
    <property type="entry name" value="Ribokinase-like"/>
    <property type="match status" value="1"/>
</dbReference>
<dbReference type="NCBIfam" id="TIGR00125">
    <property type="entry name" value="cyt_tran_rel"/>
    <property type="match status" value="1"/>
</dbReference>
<feature type="domain" description="Carbohydrate kinase PfkB" evidence="7">
    <location>
        <begin position="183"/>
        <end position="486"/>
    </location>
</feature>
<reference evidence="9 10" key="1">
    <citation type="submission" date="2018-01" db="EMBL/GenBank/DDBJ databases">
        <title>Genomic Encyclopedia of Archaeal and Bacterial Type Strains, Phase II (KMG-II): from individual species to whole genera.</title>
        <authorList>
            <person name="Goeker M."/>
        </authorList>
    </citation>
    <scope>NUCLEOTIDE SEQUENCE [LARGE SCALE GENOMIC DNA]</scope>
    <source>
        <strain evidence="9 10">DSM 17023</strain>
    </source>
</reference>
<evidence type="ECO:0000256" key="5">
    <source>
        <dbReference type="ARBA" id="ARBA00023268"/>
    </source>
</evidence>
<dbReference type="Proteomes" id="UP000236959">
    <property type="component" value="Unassembled WGS sequence"/>
</dbReference>
<evidence type="ECO:0000256" key="2">
    <source>
        <dbReference type="ARBA" id="ARBA00003753"/>
    </source>
</evidence>
<organism evidence="9 10">
    <name type="scientific">Roseibium marinum</name>
    <dbReference type="NCBI Taxonomy" id="281252"/>
    <lineage>
        <taxon>Bacteria</taxon>
        <taxon>Pseudomonadati</taxon>
        <taxon>Pseudomonadota</taxon>
        <taxon>Alphaproteobacteria</taxon>
        <taxon>Hyphomicrobiales</taxon>
        <taxon>Stappiaceae</taxon>
        <taxon>Roseibium</taxon>
    </lineage>
</organism>
<evidence type="ECO:0000313" key="10">
    <source>
        <dbReference type="Proteomes" id="UP000236959"/>
    </source>
</evidence>
<evidence type="ECO:0000313" key="9">
    <source>
        <dbReference type="EMBL" id="POF34348.1"/>
    </source>
</evidence>
<proteinExistence type="predicted"/>
<evidence type="ECO:0000259" key="7">
    <source>
        <dbReference type="Pfam" id="PF00294"/>
    </source>
</evidence>
<dbReference type="GO" id="GO:0033785">
    <property type="term" value="F:heptose 7-phosphate kinase activity"/>
    <property type="evidence" value="ECO:0007669"/>
    <property type="project" value="TreeGrafter"/>
</dbReference>
<dbReference type="InterPro" id="IPR029056">
    <property type="entry name" value="Ribokinase-like"/>
</dbReference>
<dbReference type="RefSeq" id="WP_103220938.1">
    <property type="nucleotide sequence ID" value="NZ_PPCN01000001.1"/>
</dbReference>
<evidence type="ECO:0000256" key="6">
    <source>
        <dbReference type="ARBA" id="ARBA00023277"/>
    </source>
</evidence>
<feature type="domain" description="Cytidyltransferase-like" evidence="8">
    <location>
        <begin position="25"/>
        <end position="108"/>
    </location>
</feature>
<dbReference type="PANTHER" id="PTHR46969:SF1">
    <property type="entry name" value="BIFUNCTIONAL PROTEIN HLDE"/>
    <property type="match status" value="1"/>
</dbReference>
<dbReference type="GO" id="GO:0033786">
    <property type="term" value="F:heptose-1-phosphate adenylyltransferase activity"/>
    <property type="evidence" value="ECO:0007669"/>
    <property type="project" value="TreeGrafter"/>
</dbReference>
<dbReference type="Pfam" id="PF01467">
    <property type="entry name" value="CTP_transf_like"/>
    <property type="match status" value="1"/>
</dbReference>
<dbReference type="Gene3D" id="3.40.50.620">
    <property type="entry name" value="HUPs"/>
    <property type="match status" value="1"/>
</dbReference>
<name>A0A2S3V323_9HYPH</name>
<sequence>MSSSYRSEADRIREQLPKNGKIVFVSGYFNILHPGHLRMIYYAAEQGDRLVIGLIAKPKDHPSSTLPDNDRKIALQSISCVDDVIVMWHGLDALLNDLKPEVVVMGPEHRGKNPAEERLVESYGGHVVYSSGASAPLAPNGENGSDSGTYRSNILKPIGYLDRHQVTLEQLRRYICGFKDLNLWVIGDTIIDEYAFCDAVGMSREDPTIVVRPLKSNFFLGGAGIVAGHARSLGAKVTFATVTGKDEPANFAEDALKKLDINGIVIRDEFRKTTHKKRYRAEGKTMLRVNNFTEQAIEEEAQQQIVAAFEKKAASIDAVIFSDFNYGILPQSLVETITRIAQRHNILVAADSQTSSQIGDISRYRNTWLLTPTEREARVALQNSEDGIVNVAEQLRQKTQAQHIYITLGGEGLLIHTTDVPEGSDEAWNNDRLPAMNQSPKDPAGAGDAMLVMSTLVLAGGGTIWEAAYLGSIASACQVGRVGNIPLKPEEIVRELKHEEHV</sequence>
<comment type="function">
    <text evidence="2">Catalyzes the ADP transfer from ATP to D-glycero-beta-D-manno-heptose 1-phosphate, yielding ADP-D-glycero-beta-D-manno-heptose.</text>
</comment>
<dbReference type="SUPFAM" id="SSF52374">
    <property type="entry name" value="Nucleotidylyl transferase"/>
    <property type="match status" value="1"/>
</dbReference>
<dbReference type="InterPro" id="IPR014729">
    <property type="entry name" value="Rossmann-like_a/b/a_fold"/>
</dbReference>
<dbReference type="GO" id="GO:0005829">
    <property type="term" value="C:cytosol"/>
    <property type="evidence" value="ECO:0007669"/>
    <property type="project" value="TreeGrafter"/>
</dbReference>
<keyword evidence="5" id="KW-0511">Multifunctional enzyme</keyword>
<dbReference type="AlphaFoldDB" id="A0A2S3V323"/>
<accession>A0A2S3V323</accession>
<evidence type="ECO:0000259" key="8">
    <source>
        <dbReference type="Pfam" id="PF01467"/>
    </source>
</evidence>
<dbReference type="InterPro" id="IPR011611">
    <property type="entry name" value="PfkB_dom"/>
</dbReference>
<dbReference type="PANTHER" id="PTHR46969">
    <property type="entry name" value="BIFUNCTIONAL PROTEIN HLDE"/>
    <property type="match status" value="1"/>
</dbReference>
<gene>
    <name evidence="9" type="ORF">CLV41_101802</name>
</gene>
<dbReference type="Pfam" id="PF00294">
    <property type="entry name" value="PfkB"/>
    <property type="match status" value="1"/>
</dbReference>
<dbReference type="Gene3D" id="3.40.1190.20">
    <property type="match status" value="1"/>
</dbReference>
<dbReference type="OrthoDB" id="9802794at2"/>
<keyword evidence="3" id="KW-0808">Transferase</keyword>